<gene>
    <name evidence="1" type="ORF">OKA104_LOCUS45146</name>
</gene>
<accession>A0A820GP04</accession>
<name>A0A820GP04_9BILA</name>
<dbReference type="Gene3D" id="2.170.270.10">
    <property type="entry name" value="SET domain"/>
    <property type="match status" value="1"/>
</dbReference>
<dbReference type="PANTHER" id="PTHR33524">
    <property type="entry name" value="C5ORF35"/>
    <property type="match status" value="1"/>
</dbReference>
<reference evidence="1" key="1">
    <citation type="submission" date="2021-02" db="EMBL/GenBank/DDBJ databases">
        <authorList>
            <person name="Nowell W R."/>
        </authorList>
    </citation>
    <scope>NUCLEOTIDE SEQUENCE</scope>
</reference>
<organism evidence="1 2">
    <name type="scientific">Adineta steineri</name>
    <dbReference type="NCBI Taxonomy" id="433720"/>
    <lineage>
        <taxon>Eukaryota</taxon>
        <taxon>Metazoa</taxon>
        <taxon>Spiralia</taxon>
        <taxon>Gnathifera</taxon>
        <taxon>Rotifera</taxon>
        <taxon>Eurotatoria</taxon>
        <taxon>Bdelloidea</taxon>
        <taxon>Adinetida</taxon>
        <taxon>Adinetidae</taxon>
        <taxon>Adineta</taxon>
    </lineage>
</organism>
<dbReference type="EMBL" id="CAJOAY010014588">
    <property type="protein sequence ID" value="CAF4280227.1"/>
    <property type="molecule type" value="Genomic_DNA"/>
</dbReference>
<dbReference type="InterPro" id="IPR046341">
    <property type="entry name" value="SET_dom_sf"/>
</dbReference>
<dbReference type="InterPro" id="IPR040415">
    <property type="entry name" value="SETD9"/>
</dbReference>
<evidence type="ECO:0000313" key="1">
    <source>
        <dbReference type="EMBL" id="CAF4280227.1"/>
    </source>
</evidence>
<dbReference type="Proteomes" id="UP000663881">
    <property type="component" value="Unassembled WGS sequence"/>
</dbReference>
<comment type="caution">
    <text evidence="1">The sequence shown here is derived from an EMBL/GenBank/DDBJ whole genome shotgun (WGS) entry which is preliminary data.</text>
</comment>
<evidence type="ECO:0008006" key="3">
    <source>
        <dbReference type="Google" id="ProtNLM"/>
    </source>
</evidence>
<evidence type="ECO:0000313" key="2">
    <source>
        <dbReference type="Proteomes" id="UP000663881"/>
    </source>
</evidence>
<dbReference type="AlphaFoldDB" id="A0A820GP04"/>
<proteinExistence type="predicted"/>
<protein>
    <recommendedName>
        <fullName evidence="3">SET domain-containing protein</fullName>
    </recommendedName>
</protein>
<dbReference type="PANTHER" id="PTHR33524:SF2">
    <property type="entry name" value="SET DOMAIN-CONTAINING PROTEIN 9"/>
    <property type="match status" value="1"/>
</dbReference>
<dbReference type="SUPFAM" id="SSF82199">
    <property type="entry name" value="SET domain"/>
    <property type="match status" value="1"/>
</dbReference>
<sequence length="206" mass="23931">MLKYLFGQRSSYLNVETINKVQSLCRSIENQIDENKLHEEFLELFHRLLNSPKEKSPRNILQEQFHFSLNKGLSQTHSQGIFLDYGQIKTAGQLVAIYPGTIYHRHFDPLLLASIQNTFLLARKDNLIIDGRDQANGLPNVTYYEFDFNFNESQQDLYGFVPNVRYADLDNEKGMPSAVLISLRPIEQGEELFSCYYNVIQQEKQS</sequence>